<evidence type="ECO:0000313" key="2">
    <source>
        <dbReference type="Proteomes" id="UP000198982"/>
    </source>
</evidence>
<sequence length="95" mass="9892">MGNMFSKGQVALVRMFSGDDPLRLVSLMLAAYLGISASGLPSSSGSCCEAAKAEAYSTLASPDSQEASLTLDAEPLLGRTALPAVRQSPAPRWVF</sequence>
<keyword evidence="2" id="KW-1185">Reference proteome</keyword>
<reference evidence="2" key="1">
    <citation type="submission" date="2016-10" db="EMBL/GenBank/DDBJ databases">
        <authorList>
            <person name="Varghese N."/>
            <person name="Submissions S."/>
        </authorList>
    </citation>
    <scope>NUCLEOTIDE SEQUENCE [LARGE SCALE GENOMIC DNA]</scope>
    <source>
        <strain evidence="2">DSM 9751</strain>
    </source>
</reference>
<dbReference type="EMBL" id="FNTJ01000002">
    <property type="protein sequence ID" value="SEC75250.1"/>
    <property type="molecule type" value="Genomic_DNA"/>
</dbReference>
<dbReference type="Proteomes" id="UP000198982">
    <property type="component" value="Unassembled WGS sequence"/>
</dbReference>
<organism evidence="1 2">
    <name type="scientific">Pseudomonas saponiphila</name>
    <dbReference type="NCBI Taxonomy" id="556534"/>
    <lineage>
        <taxon>Bacteria</taxon>
        <taxon>Pseudomonadati</taxon>
        <taxon>Pseudomonadota</taxon>
        <taxon>Gammaproteobacteria</taxon>
        <taxon>Pseudomonadales</taxon>
        <taxon>Pseudomonadaceae</taxon>
        <taxon>Pseudomonas</taxon>
    </lineage>
</organism>
<dbReference type="AlphaFoldDB" id="A0A1H4V381"/>
<accession>A0A1H4V381</accession>
<gene>
    <name evidence="1" type="ORF">SAMN05216178_4732</name>
</gene>
<proteinExistence type="predicted"/>
<name>A0A1H4V381_9PSED</name>
<dbReference type="RefSeq" id="WP_092318048.1">
    <property type="nucleotide sequence ID" value="NZ_FNTJ01000002.1"/>
</dbReference>
<protein>
    <submittedName>
        <fullName evidence="1">Uncharacterized protein</fullName>
    </submittedName>
</protein>
<evidence type="ECO:0000313" key="1">
    <source>
        <dbReference type="EMBL" id="SEC75250.1"/>
    </source>
</evidence>